<dbReference type="InterPro" id="IPR036163">
    <property type="entry name" value="HMA_dom_sf"/>
</dbReference>
<dbReference type="Proteomes" id="UP000321533">
    <property type="component" value="Chromosome"/>
</dbReference>
<name>A0A5B8VEG0_9BACT</name>
<sequence length="121" mass="13506">MKTFKLLLAAIVLLATTSAAHAQSDKSQRTIGIKTQNIKVLGTCDMDKRRIENSAYKIDGIKSAVWDLNTQTLTIKYSVFKKDAPDNAQKTIASLGNDTEKYKADDTAYMNLPECCHYRKS</sequence>
<dbReference type="EMBL" id="CP042435">
    <property type="protein sequence ID" value="QEC69712.1"/>
    <property type="molecule type" value="Genomic_DNA"/>
</dbReference>
<protein>
    <submittedName>
        <fullName evidence="3">Heavy-metal-associated domain-containing protein</fullName>
    </submittedName>
</protein>
<dbReference type="KEGG" id="pgin:FRZ67_21305"/>
<dbReference type="RefSeq" id="WP_147192588.1">
    <property type="nucleotide sequence ID" value="NZ_CP042435.1"/>
</dbReference>
<dbReference type="CDD" id="cd00371">
    <property type="entry name" value="HMA"/>
    <property type="match status" value="1"/>
</dbReference>
<dbReference type="OrthoDB" id="5513217at2"/>
<evidence type="ECO:0000313" key="3">
    <source>
        <dbReference type="EMBL" id="QEC69712.1"/>
    </source>
</evidence>
<feature type="signal peptide" evidence="1">
    <location>
        <begin position="1"/>
        <end position="22"/>
    </location>
</feature>
<dbReference type="GO" id="GO:0046872">
    <property type="term" value="F:metal ion binding"/>
    <property type="evidence" value="ECO:0007669"/>
    <property type="project" value="InterPro"/>
</dbReference>
<organism evidence="3 4">
    <name type="scientific">Panacibacter ginsenosidivorans</name>
    <dbReference type="NCBI Taxonomy" id="1813871"/>
    <lineage>
        <taxon>Bacteria</taxon>
        <taxon>Pseudomonadati</taxon>
        <taxon>Bacteroidota</taxon>
        <taxon>Chitinophagia</taxon>
        <taxon>Chitinophagales</taxon>
        <taxon>Chitinophagaceae</taxon>
        <taxon>Panacibacter</taxon>
    </lineage>
</organism>
<dbReference type="Gene3D" id="3.30.70.100">
    <property type="match status" value="1"/>
</dbReference>
<dbReference type="AlphaFoldDB" id="A0A5B8VEG0"/>
<dbReference type="InterPro" id="IPR006121">
    <property type="entry name" value="HMA_dom"/>
</dbReference>
<feature type="domain" description="HMA" evidence="2">
    <location>
        <begin position="33"/>
        <end position="100"/>
    </location>
</feature>
<evidence type="ECO:0000259" key="2">
    <source>
        <dbReference type="PROSITE" id="PS50846"/>
    </source>
</evidence>
<dbReference type="PROSITE" id="PS50846">
    <property type="entry name" value="HMA_2"/>
    <property type="match status" value="1"/>
</dbReference>
<keyword evidence="1" id="KW-0732">Signal</keyword>
<reference evidence="3 4" key="1">
    <citation type="journal article" date="2016" name="Int. J. Syst. Evol. Microbiol.">
        <title>Panacibacter ginsenosidivorans gen. nov., sp. nov., with ginsenoside converting activity isolated from soil of a ginseng field.</title>
        <authorList>
            <person name="Siddiqi M.Z."/>
            <person name="Muhammad Shafi S."/>
            <person name="Choi K.D."/>
            <person name="Im W.T."/>
        </authorList>
    </citation>
    <scope>NUCLEOTIDE SEQUENCE [LARGE SCALE GENOMIC DNA]</scope>
    <source>
        <strain evidence="3 4">Gsoil1550</strain>
    </source>
</reference>
<feature type="chain" id="PRO_5022747854" evidence="1">
    <location>
        <begin position="23"/>
        <end position="121"/>
    </location>
</feature>
<gene>
    <name evidence="3" type="ORF">FRZ67_21305</name>
</gene>
<dbReference type="Pfam" id="PF00403">
    <property type="entry name" value="HMA"/>
    <property type="match status" value="1"/>
</dbReference>
<keyword evidence="4" id="KW-1185">Reference proteome</keyword>
<dbReference type="SUPFAM" id="SSF55008">
    <property type="entry name" value="HMA, heavy metal-associated domain"/>
    <property type="match status" value="1"/>
</dbReference>
<accession>A0A5B8VEG0</accession>
<evidence type="ECO:0000256" key="1">
    <source>
        <dbReference type="SAM" id="SignalP"/>
    </source>
</evidence>
<proteinExistence type="predicted"/>
<evidence type="ECO:0000313" key="4">
    <source>
        <dbReference type="Proteomes" id="UP000321533"/>
    </source>
</evidence>